<dbReference type="InterPro" id="IPR016181">
    <property type="entry name" value="Acyl_CoA_acyltransferase"/>
</dbReference>
<comment type="similarity">
    <text evidence="3">Belongs to the acetyltransferase family. RimJ subfamily.</text>
</comment>
<keyword evidence="2" id="KW-0012">Acyltransferase</keyword>
<dbReference type="SUPFAM" id="SSF55729">
    <property type="entry name" value="Acyl-CoA N-acyltransferases (Nat)"/>
    <property type="match status" value="2"/>
</dbReference>
<proteinExistence type="inferred from homology"/>
<dbReference type="AlphaFoldDB" id="A0A2P2CEC3"/>
<keyword evidence="1 5" id="KW-0808">Transferase</keyword>
<evidence type="ECO:0000256" key="3">
    <source>
        <dbReference type="ARBA" id="ARBA00038502"/>
    </source>
</evidence>
<dbReference type="Gene3D" id="3.40.630.30">
    <property type="match status" value="2"/>
</dbReference>
<dbReference type="InterPro" id="IPR051531">
    <property type="entry name" value="N-acetyltransferase"/>
</dbReference>
<dbReference type="InterPro" id="IPR000182">
    <property type="entry name" value="GNAT_dom"/>
</dbReference>
<gene>
    <name evidence="5" type="ORF">NOCA2730017</name>
</gene>
<feature type="domain" description="N-acetyltransferase" evidence="4">
    <location>
        <begin position="194"/>
        <end position="360"/>
    </location>
</feature>
<feature type="domain" description="N-acetyltransferase" evidence="4">
    <location>
        <begin position="12"/>
        <end position="173"/>
    </location>
</feature>
<protein>
    <submittedName>
        <fullName evidence="5">Putative GCN5-related N-acetyltransferase</fullName>
    </submittedName>
</protein>
<sequence>MVDVPTLTDGVVTLRRHRDDDVPGVVEQSNDPLSQRWTTVPVPYGSEDAKRFVRDIMPGGWATDLEWGFAVEVEGRYAGTISLRNKQDGRAEIGYGSHPWVRGAGHMESALRLLVDWGFATKQLTTIIWWANRGNWASRKTAWRLGFTVEGTVRQWLSHRGVLTDAWAGTLLRDDPRQPRGHWYVAPVLSGGGVRLRPLQDTDVPRIVEACADPVTATWLGRMPSPYGTTEAIAWLEDCTENAATGRAVTWAVTEPAGDQLLGVVNLFDFIGGREAEVGYWTHPDARGRAVATAATRLALHHALGDLGLRQVRAMAAVDNVASRRVLERVGMRQWGVEREGIQVRSGWVDAACYDVRADEVS</sequence>
<dbReference type="PANTHER" id="PTHR43792:SF8">
    <property type="entry name" value="[RIBOSOMAL PROTEIN US5]-ALANINE N-ACETYLTRANSFERASE"/>
    <property type="match status" value="1"/>
</dbReference>
<evidence type="ECO:0000256" key="2">
    <source>
        <dbReference type="ARBA" id="ARBA00023315"/>
    </source>
</evidence>
<accession>A0A2P2CEC3</accession>
<dbReference type="GO" id="GO:0016747">
    <property type="term" value="F:acyltransferase activity, transferring groups other than amino-acyl groups"/>
    <property type="evidence" value="ECO:0007669"/>
    <property type="project" value="InterPro"/>
</dbReference>
<reference evidence="5" key="1">
    <citation type="submission" date="2015-08" db="EMBL/GenBank/DDBJ databases">
        <authorList>
            <person name="Babu N.S."/>
            <person name="Beckwith C.J."/>
            <person name="Beseler K.G."/>
            <person name="Brison A."/>
            <person name="Carone J.V."/>
            <person name="Caskin T.P."/>
            <person name="Diamond M."/>
            <person name="Durham M.E."/>
            <person name="Foxe J.M."/>
            <person name="Go M."/>
            <person name="Henderson B.A."/>
            <person name="Jones I.B."/>
            <person name="McGettigan J.A."/>
            <person name="Micheletti S.J."/>
            <person name="Nasrallah M.E."/>
            <person name="Ortiz D."/>
            <person name="Piller C.R."/>
            <person name="Privatt S.R."/>
            <person name="Schneider S.L."/>
            <person name="Sharp S."/>
            <person name="Smith T.C."/>
            <person name="Stanton J.D."/>
            <person name="Ullery H.E."/>
            <person name="Wilson R.J."/>
            <person name="Serrano M.G."/>
            <person name="Buck G."/>
            <person name="Lee V."/>
            <person name="Wang Y."/>
            <person name="Carvalho R."/>
            <person name="Voegtly L."/>
            <person name="Shi R."/>
            <person name="Duckworth R."/>
            <person name="Johnson A."/>
            <person name="Loviza R."/>
            <person name="Walstead R."/>
            <person name="Shah Z."/>
            <person name="Kiflezghi M."/>
            <person name="Wade K."/>
            <person name="Ball S.L."/>
            <person name="Bradley K.W."/>
            <person name="Asai D.J."/>
            <person name="Bowman C.A."/>
            <person name="Russell D.A."/>
            <person name="Pope W.H."/>
            <person name="Jacobs-Sera D."/>
            <person name="Hendrix R.W."/>
            <person name="Hatfull G.F."/>
        </authorList>
    </citation>
    <scope>NUCLEOTIDE SEQUENCE</scope>
</reference>
<dbReference type="Pfam" id="PF13302">
    <property type="entry name" value="Acetyltransf_3"/>
    <property type="match status" value="2"/>
</dbReference>
<organism evidence="5">
    <name type="scientific">metagenome</name>
    <dbReference type="NCBI Taxonomy" id="256318"/>
    <lineage>
        <taxon>unclassified sequences</taxon>
        <taxon>metagenomes</taxon>
    </lineage>
</organism>
<dbReference type="PANTHER" id="PTHR43792">
    <property type="entry name" value="GNAT FAMILY, PUTATIVE (AFU_ORTHOLOGUE AFUA_3G00765)-RELATED-RELATED"/>
    <property type="match status" value="1"/>
</dbReference>
<name>A0A2P2CEC3_9ZZZZ</name>
<evidence type="ECO:0000259" key="4">
    <source>
        <dbReference type="PROSITE" id="PS51186"/>
    </source>
</evidence>
<dbReference type="EMBL" id="CZKA01000071">
    <property type="protein sequence ID" value="CUR60297.1"/>
    <property type="molecule type" value="Genomic_DNA"/>
</dbReference>
<dbReference type="PROSITE" id="PS51186">
    <property type="entry name" value="GNAT"/>
    <property type="match status" value="2"/>
</dbReference>
<evidence type="ECO:0000256" key="1">
    <source>
        <dbReference type="ARBA" id="ARBA00022679"/>
    </source>
</evidence>
<evidence type="ECO:0000313" key="5">
    <source>
        <dbReference type="EMBL" id="CUR60297.1"/>
    </source>
</evidence>